<organism evidence="1 2">
    <name type="scientific">Thermocoleostomius sinensis A174</name>
    <dbReference type="NCBI Taxonomy" id="2016057"/>
    <lineage>
        <taxon>Bacteria</taxon>
        <taxon>Bacillati</taxon>
        <taxon>Cyanobacteriota</taxon>
        <taxon>Cyanophyceae</taxon>
        <taxon>Oculatellales</taxon>
        <taxon>Oculatellaceae</taxon>
        <taxon>Thermocoleostomius</taxon>
    </lineage>
</organism>
<dbReference type="RefSeq" id="WP_268610557.1">
    <property type="nucleotide sequence ID" value="NZ_CP113797.1"/>
</dbReference>
<proteinExistence type="predicted"/>
<keyword evidence="2" id="KW-1185">Reference proteome</keyword>
<dbReference type="AlphaFoldDB" id="A0A9E9C7Q6"/>
<accession>A0A9E9C7Q6</accession>
<gene>
    <name evidence="1" type="ORF">OXH18_01000</name>
</gene>
<evidence type="ECO:0000313" key="2">
    <source>
        <dbReference type="Proteomes" id="UP001163152"/>
    </source>
</evidence>
<dbReference type="EMBL" id="CP113797">
    <property type="protein sequence ID" value="WAL60604.1"/>
    <property type="molecule type" value="Genomic_DNA"/>
</dbReference>
<dbReference type="Pfam" id="PF14105">
    <property type="entry name" value="DUF4278"/>
    <property type="match status" value="1"/>
</dbReference>
<sequence length="63" mass="7201">MELHYRGAIYHHDETPIEMTENGVVGHYRGAAVRLRRPKRPVSQPIPASLTYRGAPVHRLDVQ</sequence>
<protein>
    <submittedName>
        <fullName evidence="1">DUF4278 domain-containing protein</fullName>
    </submittedName>
</protein>
<dbReference type="KEGG" id="tsin:OXH18_01000"/>
<name>A0A9E9C7Q6_9CYAN</name>
<evidence type="ECO:0000313" key="1">
    <source>
        <dbReference type="EMBL" id="WAL60604.1"/>
    </source>
</evidence>
<dbReference type="Proteomes" id="UP001163152">
    <property type="component" value="Chromosome"/>
</dbReference>
<reference evidence="1" key="1">
    <citation type="submission" date="2022-12" db="EMBL/GenBank/DDBJ databases">
        <title>Polyphasic identification of a Novel Hot-Spring Cyanobacterium Ocullathermofonsia sinensis gen nov. sp. nov. and Genomic Insights on its Adaptations to the Thermal Habitat.</title>
        <authorList>
            <person name="Daroch M."/>
            <person name="Tang J."/>
            <person name="Jiang Y."/>
        </authorList>
    </citation>
    <scope>NUCLEOTIDE SEQUENCE</scope>
    <source>
        <strain evidence="1">PKUAC-SCTA174</strain>
    </source>
</reference>
<dbReference type="InterPro" id="IPR025458">
    <property type="entry name" value="DUF4278"/>
</dbReference>